<evidence type="ECO:0000256" key="5">
    <source>
        <dbReference type="ARBA" id="ARBA00023136"/>
    </source>
</evidence>
<dbReference type="EMBL" id="CP001098">
    <property type="protein sequence ID" value="ACL69294.1"/>
    <property type="molecule type" value="Genomic_DNA"/>
</dbReference>
<dbReference type="PROSITE" id="PS50156">
    <property type="entry name" value="SSD"/>
    <property type="match status" value="1"/>
</dbReference>
<evidence type="ECO:0000313" key="8">
    <source>
        <dbReference type="EMBL" id="ACL69294.1"/>
    </source>
</evidence>
<dbReference type="KEGG" id="hor:Hore_05360"/>
<evidence type="ECO:0000256" key="3">
    <source>
        <dbReference type="ARBA" id="ARBA00022692"/>
    </source>
</evidence>
<feature type="transmembrane region" description="Helical" evidence="6">
    <location>
        <begin position="598"/>
        <end position="617"/>
    </location>
</feature>
<dbReference type="GO" id="GO:0005886">
    <property type="term" value="C:plasma membrane"/>
    <property type="evidence" value="ECO:0007669"/>
    <property type="project" value="UniProtKB-SubCell"/>
</dbReference>
<keyword evidence="3 6" id="KW-0812">Transmembrane</keyword>
<dbReference type="STRING" id="373903.Hore_05360"/>
<dbReference type="OrthoDB" id="9809027at2"/>
<feature type="transmembrane region" description="Helical" evidence="6">
    <location>
        <begin position="373"/>
        <end position="396"/>
    </location>
</feature>
<feature type="transmembrane region" description="Helical" evidence="6">
    <location>
        <begin position="228"/>
        <end position="247"/>
    </location>
</feature>
<dbReference type="Pfam" id="PF12349">
    <property type="entry name" value="Sterol-sensing"/>
    <property type="match status" value="1"/>
</dbReference>
<dbReference type="SUPFAM" id="SSF82866">
    <property type="entry name" value="Multidrug efflux transporter AcrB transmembrane domain"/>
    <property type="match status" value="2"/>
</dbReference>
<proteinExistence type="predicted"/>
<dbReference type="eggNOG" id="COG1033">
    <property type="taxonomic scope" value="Bacteria"/>
</dbReference>
<evidence type="ECO:0000256" key="6">
    <source>
        <dbReference type="SAM" id="Phobius"/>
    </source>
</evidence>
<evidence type="ECO:0000313" key="9">
    <source>
        <dbReference type="Proteomes" id="UP000000719"/>
    </source>
</evidence>
<dbReference type="HOGENOM" id="CLU_008861_1_1_9"/>
<name>B8D267_HALOH</name>
<sequence>MDNYVRLINNNKRVFTIIFIMLNILSLIGLFKLKINPDFDIFMLRDSHYKKVLDDMNQTFNTTEQTIILIETENKEINPDTIHKFRSFQKHLEKINSISYINGPAPRSISFGNFTLDLEKPINELGLKFLKEHFKGMGKLSTVTRKNGKLYGIFTIFPGENFSSNDLKNIESYLQKNGLNYYLTGDMYMQHKIIDYIYMILLFLPPTALLLILTVFRTQMGTLKATFLSILPAGIAALWTMGIIGWIGKPVSVITVLAPIFTIVIGSADGLHFVSHVQDTRAEGKDKIKSIVETLKMVGIPMIITTVTSMAGFLALLVMNTDAIHDLALFASLGIFLAGVATWYILPLILTGNVRLKKHSHKRSFLASRIRRLWGVPSIIILFFLITISIIGGQYLSTEFNQLLIYRNFTDVYKSFDKIMEVNEGSIPVYLYVKTENDPLSPINGKRMIELGSKLTQSDCVTKTVSVYDAYSLIYSAIQGLSSPQYPENKNKVAFVNNLITAESNNPTSHLINRDNNATRMLVFPANLKNKILDRINKIVTDYDKKYPDLTIEVTGVQYLMRELSNSMISNQTQSILLAFSLIFILLYISIRKIKPSVISLLPIAFTTLIIFGFMGLSGISLNLFTATIFSITIGVGIDYAVHFTSVWMTFRKRGYTAKEATNKSYKYTARPIIANAFGLAIGLSALTLSPLRIHLYVSVLMWVAMISGVFLSLSFLPTILKSLGNN</sequence>
<dbReference type="InterPro" id="IPR000731">
    <property type="entry name" value="SSD"/>
</dbReference>
<organism evidence="8 9">
    <name type="scientific">Halothermothrix orenii (strain H 168 / OCM 544 / DSM 9562)</name>
    <dbReference type="NCBI Taxonomy" id="373903"/>
    <lineage>
        <taxon>Bacteria</taxon>
        <taxon>Bacillati</taxon>
        <taxon>Bacillota</taxon>
        <taxon>Clostridia</taxon>
        <taxon>Halanaerobiales</taxon>
        <taxon>Halothermotrichaceae</taxon>
        <taxon>Halothermothrix</taxon>
    </lineage>
</organism>
<dbReference type="Pfam" id="PF03176">
    <property type="entry name" value="MMPL"/>
    <property type="match status" value="1"/>
</dbReference>
<feature type="transmembrane region" description="Helical" evidence="6">
    <location>
        <begin position="672"/>
        <end position="694"/>
    </location>
</feature>
<dbReference type="AlphaFoldDB" id="B8D267"/>
<reference evidence="8 9" key="1">
    <citation type="journal article" date="2009" name="PLoS ONE">
        <title>Genome analysis of the anaerobic thermohalophilic bacterium Halothermothrix orenii.</title>
        <authorList>
            <person name="Mavromatis K."/>
            <person name="Ivanova N."/>
            <person name="Anderson I."/>
            <person name="Lykidis A."/>
            <person name="Hooper S.D."/>
            <person name="Sun H."/>
            <person name="Kunin V."/>
            <person name="Lapidus A."/>
            <person name="Hugenholtz P."/>
            <person name="Patel B."/>
            <person name="Kyrpides N.C."/>
        </authorList>
    </citation>
    <scope>NUCLEOTIDE SEQUENCE [LARGE SCALE GENOMIC DNA]</scope>
    <source>
        <strain evidence="9">H 168 / OCM 544 / DSM 9562</strain>
    </source>
</reference>
<feature type="transmembrane region" description="Helical" evidence="6">
    <location>
        <begin position="575"/>
        <end position="591"/>
    </location>
</feature>
<comment type="subcellular location">
    <subcellularLocation>
        <location evidence="1">Cell membrane</location>
        <topology evidence="1">Multi-pass membrane protein</topology>
    </subcellularLocation>
</comment>
<evidence type="ECO:0000256" key="1">
    <source>
        <dbReference type="ARBA" id="ARBA00004651"/>
    </source>
</evidence>
<dbReference type="Proteomes" id="UP000000719">
    <property type="component" value="Chromosome"/>
</dbReference>
<dbReference type="PANTHER" id="PTHR33406">
    <property type="entry name" value="MEMBRANE PROTEIN MJ1562-RELATED"/>
    <property type="match status" value="1"/>
</dbReference>
<keyword evidence="2" id="KW-1003">Cell membrane</keyword>
<feature type="transmembrane region" description="Helical" evidence="6">
    <location>
        <begin position="196"/>
        <end position="216"/>
    </location>
</feature>
<feature type="transmembrane region" description="Helical" evidence="6">
    <location>
        <begin position="629"/>
        <end position="651"/>
    </location>
</feature>
<feature type="transmembrane region" description="Helical" evidence="6">
    <location>
        <begin position="700"/>
        <end position="721"/>
    </location>
</feature>
<feature type="transmembrane region" description="Helical" evidence="6">
    <location>
        <begin position="329"/>
        <end position="352"/>
    </location>
</feature>
<dbReference type="Gene3D" id="1.20.1640.10">
    <property type="entry name" value="Multidrug efflux transporter AcrB transmembrane domain"/>
    <property type="match status" value="2"/>
</dbReference>
<feature type="transmembrane region" description="Helical" evidence="6">
    <location>
        <begin position="253"/>
        <end position="274"/>
    </location>
</feature>
<keyword evidence="9" id="KW-1185">Reference proteome</keyword>
<evidence type="ECO:0000256" key="2">
    <source>
        <dbReference type="ARBA" id="ARBA00022475"/>
    </source>
</evidence>
<dbReference type="RefSeq" id="WP_012635482.1">
    <property type="nucleotide sequence ID" value="NC_011899.1"/>
</dbReference>
<dbReference type="InterPro" id="IPR050545">
    <property type="entry name" value="Mycobact_MmpL"/>
</dbReference>
<protein>
    <submittedName>
        <fullName evidence="8">Predicted exporters of the RND superfamily</fullName>
    </submittedName>
</protein>
<accession>B8D267</accession>
<evidence type="ECO:0000259" key="7">
    <source>
        <dbReference type="PROSITE" id="PS50156"/>
    </source>
</evidence>
<dbReference type="InterPro" id="IPR004869">
    <property type="entry name" value="MMPL_dom"/>
</dbReference>
<keyword evidence="4 6" id="KW-1133">Transmembrane helix</keyword>
<evidence type="ECO:0000256" key="4">
    <source>
        <dbReference type="ARBA" id="ARBA00022989"/>
    </source>
</evidence>
<feature type="transmembrane region" description="Helical" evidence="6">
    <location>
        <begin position="14"/>
        <end position="33"/>
    </location>
</feature>
<feature type="domain" description="SSD" evidence="7">
    <location>
        <begin position="229"/>
        <end position="352"/>
    </location>
</feature>
<keyword evidence="5 6" id="KW-0472">Membrane</keyword>
<gene>
    <name evidence="8" type="ordered locus">Hore_05360</name>
</gene>
<dbReference type="PANTHER" id="PTHR33406:SF13">
    <property type="entry name" value="MEMBRANE PROTEIN YDFJ"/>
    <property type="match status" value="1"/>
</dbReference>
<dbReference type="InterPro" id="IPR053958">
    <property type="entry name" value="HMGCR/SNAP/NPC1-like_SSD"/>
</dbReference>
<feature type="transmembrane region" description="Helical" evidence="6">
    <location>
        <begin position="295"/>
        <end position="317"/>
    </location>
</feature>